<organism evidence="3 4">
    <name type="scientific">Mizuhopecten yessoensis</name>
    <name type="common">Japanese scallop</name>
    <name type="synonym">Patinopecten yessoensis</name>
    <dbReference type="NCBI Taxonomy" id="6573"/>
    <lineage>
        <taxon>Eukaryota</taxon>
        <taxon>Metazoa</taxon>
        <taxon>Spiralia</taxon>
        <taxon>Lophotrochozoa</taxon>
        <taxon>Mollusca</taxon>
        <taxon>Bivalvia</taxon>
        <taxon>Autobranchia</taxon>
        <taxon>Pteriomorphia</taxon>
        <taxon>Pectinida</taxon>
        <taxon>Pectinoidea</taxon>
        <taxon>Pectinidae</taxon>
        <taxon>Mizuhopecten</taxon>
    </lineage>
</organism>
<evidence type="ECO:0000256" key="1">
    <source>
        <dbReference type="SAM" id="Coils"/>
    </source>
</evidence>
<evidence type="ECO:0000313" key="3">
    <source>
        <dbReference type="EMBL" id="OWF47795.1"/>
    </source>
</evidence>
<feature type="coiled-coil region" evidence="1">
    <location>
        <begin position="292"/>
        <end position="323"/>
    </location>
</feature>
<keyword evidence="4" id="KW-1185">Reference proteome</keyword>
<proteinExistence type="predicted"/>
<dbReference type="STRING" id="6573.A0A210QGC4"/>
<dbReference type="AlphaFoldDB" id="A0A210QGC4"/>
<comment type="caution">
    <text evidence="3">The sequence shown here is derived from an EMBL/GenBank/DDBJ whole genome shotgun (WGS) entry which is preliminary data.</text>
</comment>
<dbReference type="PANTHER" id="PTHR35153:SF1">
    <property type="entry name" value="COILED-COIL DOMAIN-CONTAINING PROTEIN 154"/>
    <property type="match status" value="1"/>
</dbReference>
<feature type="compositionally biased region" description="Polar residues" evidence="2">
    <location>
        <begin position="765"/>
        <end position="784"/>
    </location>
</feature>
<feature type="region of interest" description="Disordered" evidence="2">
    <location>
        <begin position="756"/>
        <end position="784"/>
    </location>
</feature>
<protein>
    <recommendedName>
        <fullName evidence="5">Coiled-coil domain-containing protein 154</fullName>
    </recommendedName>
</protein>
<dbReference type="OrthoDB" id="9445857at2759"/>
<accession>A0A210QGC4</accession>
<evidence type="ECO:0000256" key="2">
    <source>
        <dbReference type="SAM" id="MobiDB-lite"/>
    </source>
</evidence>
<sequence length="784" mass="89956">MSYRARRRWSDSPSLLDISGPPAQLQSRYSQLPNINTPRVQEGQLVPLQGRKTSPGYIDYEGDDRFRQMEVRLSVAEKSNRALLEEVLRLQGDIKSSTRRNEDILRDERNSRQNLESAIKISNELISQLGTRIKDAEEKLQDEKSALSSLVNHTKGVEQAVKSSQNELLTKRDIQGSKLSEMRVDLEEVLQAKSQLERVAFQLADDLRTLKIKVDSQAADFNAVSGDLKNKSKKLEDENRAQLDALRKHTSNQSQSEQQATLLRGQVETRLTELRDVLVDVRTKQENEVSERRGLEQSMQQKINELQQSLAEANRKRDETVHSMDMVLREREHATQADRLSLTTKVADTVEDLNKKLMEKDIKIRGEVQDRYLQLERVLQQDQGTRREYERATRDELEKRLGTLKKVQDEQAVEIKDLMKTEKGKTKNTLGKLDDSITILEKQVLETKKSFEKVMAAEISQRKIHERDTAEKIGSVNEKLQIATSTLQQSIGGITHTANNQHEKLRREMRTLLAEQKEGTTRSLTDLDARMNYSKNRMNDLEEKLEAKMAAASQNLAESLREKVDTISAWQEQTSQTVKELSLGVQRLPEEIYSVQEKQTLMKSEMNSRMTAEADARIREIENLKQEVQMLKMKREPKAATISDIENVQASVRRLADSIQTVKTVLGMKIQSEQKLRTDDVQKLQEEIAILRTAIEPLVKKPLPRSFVKDSARGSRADSTPEVNKWSVPNAYKWSVWKAKWMYLLWQIRARKKNSSLGLDRSKNSRPSSNTSKRSNTGETTSWN</sequence>
<feature type="coiled-coil region" evidence="1">
    <location>
        <begin position="607"/>
        <end position="634"/>
    </location>
</feature>
<evidence type="ECO:0000313" key="4">
    <source>
        <dbReference type="Proteomes" id="UP000242188"/>
    </source>
</evidence>
<keyword evidence="1" id="KW-0175">Coiled coil</keyword>
<evidence type="ECO:0008006" key="5">
    <source>
        <dbReference type="Google" id="ProtNLM"/>
    </source>
</evidence>
<name>A0A210QGC4_MIZYE</name>
<feature type="coiled-coil region" evidence="1">
    <location>
        <begin position="495"/>
        <end position="562"/>
    </location>
</feature>
<feature type="region of interest" description="Disordered" evidence="2">
    <location>
        <begin position="1"/>
        <end position="22"/>
    </location>
</feature>
<reference evidence="3 4" key="1">
    <citation type="journal article" date="2017" name="Nat. Ecol. Evol.">
        <title>Scallop genome provides insights into evolution of bilaterian karyotype and development.</title>
        <authorList>
            <person name="Wang S."/>
            <person name="Zhang J."/>
            <person name="Jiao W."/>
            <person name="Li J."/>
            <person name="Xun X."/>
            <person name="Sun Y."/>
            <person name="Guo X."/>
            <person name="Huan P."/>
            <person name="Dong B."/>
            <person name="Zhang L."/>
            <person name="Hu X."/>
            <person name="Sun X."/>
            <person name="Wang J."/>
            <person name="Zhao C."/>
            <person name="Wang Y."/>
            <person name="Wang D."/>
            <person name="Huang X."/>
            <person name="Wang R."/>
            <person name="Lv J."/>
            <person name="Li Y."/>
            <person name="Zhang Z."/>
            <person name="Liu B."/>
            <person name="Lu W."/>
            <person name="Hui Y."/>
            <person name="Liang J."/>
            <person name="Zhou Z."/>
            <person name="Hou R."/>
            <person name="Li X."/>
            <person name="Liu Y."/>
            <person name="Li H."/>
            <person name="Ning X."/>
            <person name="Lin Y."/>
            <person name="Zhao L."/>
            <person name="Xing Q."/>
            <person name="Dou J."/>
            <person name="Li Y."/>
            <person name="Mao J."/>
            <person name="Guo H."/>
            <person name="Dou H."/>
            <person name="Li T."/>
            <person name="Mu C."/>
            <person name="Jiang W."/>
            <person name="Fu Q."/>
            <person name="Fu X."/>
            <person name="Miao Y."/>
            <person name="Liu J."/>
            <person name="Yu Q."/>
            <person name="Li R."/>
            <person name="Liao H."/>
            <person name="Li X."/>
            <person name="Kong Y."/>
            <person name="Jiang Z."/>
            <person name="Chourrout D."/>
            <person name="Li R."/>
            <person name="Bao Z."/>
        </authorList>
    </citation>
    <scope>NUCLEOTIDE SEQUENCE [LARGE SCALE GENOMIC DNA]</scope>
    <source>
        <strain evidence="3 4">PY_sf001</strain>
    </source>
</reference>
<dbReference type="EMBL" id="NEDP02003775">
    <property type="protein sequence ID" value="OWF47795.1"/>
    <property type="molecule type" value="Genomic_DNA"/>
</dbReference>
<dbReference type="PANTHER" id="PTHR35153">
    <property type="entry name" value="COILED-COIL DOMAIN-CONTAINING PROTEIN 154"/>
    <property type="match status" value="1"/>
</dbReference>
<dbReference type="Pfam" id="PF15450">
    <property type="entry name" value="CCDC154"/>
    <property type="match status" value="1"/>
</dbReference>
<gene>
    <name evidence="3" type="ORF">KP79_PYT06197</name>
</gene>
<dbReference type="Proteomes" id="UP000242188">
    <property type="component" value="Unassembled WGS sequence"/>
</dbReference>
<dbReference type="InterPro" id="IPR029512">
    <property type="entry name" value="CCDC154"/>
</dbReference>
<feature type="coiled-coil region" evidence="1">
    <location>
        <begin position="119"/>
        <end position="153"/>
    </location>
</feature>